<dbReference type="RefSeq" id="WP_103113453.1">
    <property type="nucleotide sequence ID" value="NZ_BEIU01000004.1"/>
</dbReference>
<dbReference type="EC" id="2.1.1.72" evidence="1"/>
<dbReference type="GO" id="GO:0032259">
    <property type="term" value="P:methylation"/>
    <property type="evidence" value="ECO:0007669"/>
    <property type="project" value="UniProtKB-KW"/>
</dbReference>
<gene>
    <name evidence="9" type="ORF">BGM30_44690</name>
</gene>
<evidence type="ECO:0000256" key="3">
    <source>
        <dbReference type="ARBA" id="ARBA00022679"/>
    </source>
</evidence>
<dbReference type="PROSITE" id="PS00092">
    <property type="entry name" value="N6_MTASE"/>
    <property type="match status" value="1"/>
</dbReference>
<dbReference type="InterPro" id="IPR046820">
    <property type="entry name" value="MmeI_TRD"/>
</dbReference>
<dbReference type="PRINTS" id="PR00507">
    <property type="entry name" value="N12N6MTFRASE"/>
</dbReference>
<organism evidence="9 10">
    <name type="scientific">Microcystis aeruginosa NIES-298</name>
    <dbReference type="NCBI Taxonomy" id="449468"/>
    <lineage>
        <taxon>Bacteria</taxon>
        <taxon>Bacillati</taxon>
        <taxon>Cyanobacteriota</taxon>
        <taxon>Cyanophyceae</taxon>
        <taxon>Oscillatoriophycideae</taxon>
        <taxon>Chroococcales</taxon>
        <taxon>Microcystaceae</taxon>
        <taxon>Microcystis</taxon>
    </lineage>
</organism>
<dbReference type="PANTHER" id="PTHR33841">
    <property type="entry name" value="DNA METHYLTRANSFERASE YEEA-RELATED"/>
    <property type="match status" value="1"/>
</dbReference>
<feature type="domain" description="MmeI-like target recognition" evidence="7">
    <location>
        <begin position="615"/>
        <end position="800"/>
    </location>
</feature>
<evidence type="ECO:0000313" key="10">
    <source>
        <dbReference type="Proteomes" id="UP000236321"/>
    </source>
</evidence>
<dbReference type="Pfam" id="PF20473">
    <property type="entry name" value="MmeI_Mtase"/>
    <property type="match status" value="1"/>
</dbReference>
<proteinExistence type="predicted"/>
<dbReference type="SUPFAM" id="SSF53335">
    <property type="entry name" value="S-adenosyl-L-methionine-dependent methyltransferases"/>
    <property type="match status" value="1"/>
</dbReference>
<keyword evidence="3" id="KW-0808">Transferase</keyword>
<dbReference type="Pfam" id="PF20464">
    <property type="entry name" value="MmeI_N"/>
    <property type="match status" value="1"/>
</dbReference>
<dbReference type="InterPro" id="IPR046817">
    <property type="entry name" value="MmeI_N"/>
</dbReference>
<feature type="domain" description="MmeI-like DNA-methyltransferase" evidence="8">
    <location>
        <begin position="341"/>
        <end position="572"/>
    </location>
</feature>
<evidence type="ECO:0000259" key="7">
    <source>
        <dbReference type="Pfam" id="PF20466"/>
    </source>
</evidence>
<evidence type="ECO:0000256" key="2">
    <source>
        <dbReference type="ARBA" id="ARBA00022603"/>
    </source>
</evidence>
<evidence type="ECO:0000256" key="1">
    <source>
        <dbReference type="ARBA" id="ARBA00011900"/>
    </source>
</evidence>
<dbReference type="AlphaFoldDB" id="A0A2H6BYY0"/>
<evidence type="ECO:0000259" key="8">
    <source>
        <dbReference type="Pfam" id="PF20473"/>
    </source>
</evidence>
<dbReference type="Pfam" id="PF20466">
    <property type="entry name" value="MmeI_TRD"/>
    <property type="match status" value="1"/>
</dbReference>
<keyword evidence="2 9" id="KW-0489">Methyltransferase</keyword>
<dbReference type="InterPro" id="IPR046819">
    <property type="entry name" value="MmeI_hel"/>
</dbReference>
<dbReference type="InterPro" id="IPR050953">
    <property type="entry name" value="N4_N6_ade-DNA_methylase"/>
</dbReference>
<dbReference type="InterPro" id="IPR029063">
    <property type="entry name" value="SAM-dependent_MTases_sf"/>
</dbReference>
<dbReference type="PANTHER" id="PTHR33841:SF1">
    <property type="entry name" value="DNA METHYLTRANSFERASE A"/>
    <property type="match status" value="1"/>
</dbReference>
<dbReference type="InterPro" id="IPR002052">
    <property type="entry name" value="DNA_methylase_N6_adenine_CS"/>
</dbReference>
<sequence length="899" mass="103326">MTTTLESLQEFIDFCQQHITGKERKEAQIFLDRFFRAFGHKGALEAGATYEEAITKGSKKGKTGFADLVWKPRVLIEMKKRGEDLSKHYPQAFEYWSRLVPNRPRYVLLCNFDQFWIFDFDLQIDEPVDRVNLNDLKNRVSAFNFMEVGNRTPIFQNNQVEITETAARRMGELFQLLKKRGHKSGFDELTAQRFILQCVLAMFAEDRGLLPRDLFISCVQECLNGGNSYDVLGGLFQQMNQPGITPAGKYQGVDYFNGGLFSIIHPIELTNKELEFLDVAARQDWSKIRPAIFGNIFEGTANAEERHTYGMHFTSEADIMKIVRPTISRYWEERIEQAGTIGELNTLQLELQQYKVLDPACGSGNFLYVAYQELKRIEQLLIEKIANRRRSASDQLQISFVTPKQFYGMDINPFAVELARVTLMIARKVAIDRFNLTEASLPLDTLDSNIICADALFTDWQKADAIIGNPPFLGGKHMRLNLSDDYVNKVFARFSEVKDSVDFCSYWFRLAHNKLDEKGRAGLVGTNSISQGKSRVAALDYITHNGGHIHEAISTQPWSGEANVHVSIVNWSKIEPVSYYLDNHQVSQINSSLTTTVDISKAVRLLANKNISFQGVIPVGKGFYIKSEQAEKWIENDLKNKEVLKLSSSAGDLTDNPHGKPGRWIIDFNNMSLEDASEYKLPFEHIKLTVKPEREQNRREVTKLNWWKYGEKRPAMRTAIESLACFFTIPAHSKWFIFVPSSLDWLPNNSIHVVASDDFYILGILTSNIHRLWVKAQSSTLEDRTRYTPNTCFETFPFPQKPSQELVEKIRQTANELHEYRSQQMEKKQWGITKLYNQFFNEPSSQLYQLHQKLDKLVMEAYHFQADDDILEKLLTLNLELAEKEKRGETVIGPWSPYS</sequence>
<evidence type="ECO:0000259" key="5">
    <source>
        <dbReference type="Pfam" id="PF20464"/>
    </source>
</evidence>
<evidence type="ECO:0000259" key="6">
    <source>
        <dbReference type="Pfam" id="PF20465"/>
    </source>
</evidence>
<dbReference type="GO" id="GO:0003676">
    <property type="term" value="F:nucleic acid binding"/>
    <property type="evidence" value="ECO:0007669"/>
    <property type="project" value="InterPro"/>
</dbReference>
<protein>
    <recommendedName>
        <fullName evidence="1">site-specific DNA-methyltransferase (adenine-specific)</fullName>
        <ecNumber evidence="1">2.1.1.72</ecNumber>
    </recommendedName>
</protein>
<dbReference type="InterPro" id="IPR046816">
    <property type="entry name" value="MmeI_Mtase"/>
</dbReference>
<dbReference type="GO" id="GO:0009007">
    <property type="term" value="F:site-specific DNA-methyltransferase (adenine-specific) activity"/>
    <property type="evidence" value="ECO:0007669"/>
    <property type="project" value="UniProtKB-EC"/>
</dbReference>
<evidence type="ECO:0000256" key="4">
    <source>
        <dbReference type="ARBA" id="ARBA00047942"/>
    </source>
</evidence>
<feature type="domain" description="MmeI-like helicase spacer" evidence="6">
    <location>
        <begin position="191"/>
        <end position="261"/>
    </location>
</feature>
<dbReference type="Pfam" id="PF20465">
    <property type="entry name" value="MmeI_hel"/>
    <property type="match status" value="1"/>
</dbReference>
<dbReference type="Gene3D" id="3.40.50.150">
    <property type="entry name" value="Vaccinia Virus protein VP39"/>
    <property type="match status" value="1"/>
</dbReference>
<dbReference type="Proteomes" id="UP000236321">
    <property type="component" value="Unassembled WGS sequence"/>
</dbReference>
<evidence type="ECO:0000313" key="9">
    <source>
        <dbReference type="EMBL" id="GBD55376.1"/>
    </source>
</evidence>
<comment type="catalytic activity">
    <reaction evidence="4">
        <text>a 2'-deoxyadenosine in DNA + S-adenosyl-L-methionine = an N(6)-methyl-2'-deoxyadenosine in DNA + S-adenosyl-L-homocysteine + H(+)</text>
        <dbReference type="Rhea" id="RHEA:15197"/>
        <dbReference type="Rhea" id="RHEA-COMP:12418"/>
        <dbReference type="Rhea" id="RHEA-COMP:12419"/>
        <dbReference type="ChEBI" id="CHEBI:15378"/>
        <dbReference type="ChEBI" id="CHEBI:57856"/>
        <dbReference type="ChEBI" id="CHEBI:59789"/>
        <dbReference type="ChEBI" id="CHEBI:90615"/>
        <dbReference type="ChEBI" id="CHEBI:90616"/>
        <dbReference type="EC" id="2.1.1.72"/>
    </reaction>
</comment>
<dbReference type="EMBL" id="BEYQ01000021">
    <property type="protein sequence ID" value="GBD55376.1"/>
    <property type="molecule type" value="Genomic_DNA"/>
</dbReference>
<feature type="domain" description="MmeI-like N-terminal" evidence="5">
    <location>
        <begin position="9"/>
        <end position="179"/>
    </location>
</feature>
<dbReference type="REBASE" id="259124">
    <property type="entry name" value="Mae298ORF44690P"/>
</dbReference>
<reference evidence="10" key="1">
    <citation type="submission" date="2017-12" db="EMBL/GenBank/DDBJ databases">
        <title>Improved Draft Genome Sequence of Microcystis aeruginosa NIES-298, a Microcystin-Producing Cyanobacterium from Lake Kasumigaura, Japan.</title>
        <authorList>
            <person name="Yamaguchi H."/>
            <person name="Suzuki S."/>
            <person name="Kawachi M."/>
        </authorList>
    </citation>
    <scope>NUCLEOTIDE SEQUENCE [LARGE SCALE GENOMIC DNA]</scope>
    <source>
        <strain evidence="10">NIES-298</strain>
    </source>
</reference>
<comment type="caution">
    <text evidence="9">The sequence shown here is derived from an EMBL/GenBank/DDBJ whole genome shotgun (WGS) entry which is preliminary data.</text>
</comment>
<accession>A0A2H6BYY0</accession>
<name>A0A2H6BYY0_MICAE</name>